<dbReference type="AlphaFoldDB" id="A0A5E4D2F2"/>
<feature type="compositionally biased region" description="Basic and acidic residues" evidence="1">
    <location>
        <begin position="1"/>
        <end position="11"/>
    </location>
</feature>
<protein>
    <submittedName>
        <fullName evidence="2">Uncharacterized protein</fullName>
    </submittedName>
</protein>
<dbReference type="Proteomes" id="UP000335636">
    <property type="component" value="Unassembled WGS sequence"/>
</dbReference>
<comment type="caution">
    <text evidence="2">The sequence shown here is derived from an EMBL/GenBank/DDBJ whole genome shotgun (WGS) entry which is preliminary data.</text>
</comment>
<feature type="compositionally biased region" description="Basic and acidic residues" evidence="1">
    <location>
        <begin position="57"/>
        <end position="66"/>
    </location>
</feature>
<keyword evidence="3" id="KW-1185">Reference proteome</keyword>
<dbReference type="EMBL" id="CABDUW010002925">
    <property type="protein sequence ID" value="VTJ88354.1"/>
    <property type="molecule type" value="Genomic_DNA"/>
</dbReference>
<proteinExistence type="predicted"/>
<evidence type="ECO:0000313" key="3">
    <source>
        <dbReference type="Proteomes" id="UP000335636"/>
    </source>
</evidence>
<reference evidence="2" key="1">
    <citation type="submission" date="2019-04" db="EMBL/GenBank/DDBJ databases">
        <authorList>
            <person name="Alioto T."/>
            <person name="Alioto T."/>
        </authorList>
    </citation>
    <scope>NUCLEOTIDE SEQUENCE [LARGE SCALE GENOMIC DNA]</scope>
</reference>
<evidence type="ECO:0000256" key="1">
    <source>
        <dbReference type="SAM" id="MobiDB-lite"/>
    </source>
</evidence>
<gene>
    <name evidence="2" type="ORF">MONAX_5E045075</name>
</gene>
<accession>A0A5E4D2F2</accession>
<organism evidence="2 3">
    <name type="scientific">Marmota monax</name>
    <name type="common">Woodchuck</name>
    <dbReference type="NCBI Taxonomy" id="9995"/>
    <lineage>
        <taxon>Eukaryota</taxon>
        <taxon>Metazoa</taxon>
        <taxon>Chordata</taxon>
        <taxon>Craniata</taxon>
        <taxon>Vertebrata</taxon>
        <taxon>Euteleostomi</taxon>
        <taxon>Mammalia</taxon>
        <taxon>Eutheria</taxon>
        <taxon>Euarchontoglires</taxon>
        <taxon>Glires</taxon>
        <taxon>Rodentia</taxon>
        <taxon>Sciuromorpha</taxon>
        <taxon>Sciuridae</taxon>
        <taxon>Xerinae</taxon>
        <taxon>Marmotini</taxon>
        <taxon>Marmota</taxon>
    </lineage>
</organism>
<name>A0A5E4D2F2_MARMO</name>
<feature type="compositionally biased region" description="Polar residues" evidence="1">
    <location>
        <begin position="191"/>
        <end position="203"/>
    </location>
</feature>
<feature type="region of interest" description="Disordered" evidence="1">
    <location>
        <begin position="128"/>
        <end position="317"/>
    </location>
</feature>
<evidence type="ECO:0000313" key="2">
    <source>
        <dbReference type="EMBL" id="VTJ88354.1"/>
    </source>
</evidence>
<feature type="compositionally biased region" description="Basic and acidic residues" evidence="1">
    <location>
        <begin position="21"/>
        <end position="31"/>
    </location>
</feature>
<feature type="region of interest" description="Disordered" evidence="1">
    <location>
        <begin position="1"/>
        <end position="66"/>
    </location>
</feature>
<sequence length="317" mass="33485">MAGSDDHKVCDSHSSSPLPHAPKEAGVRSEVEESLEEEAGLLLSHREATSQSYGGHQQEREGRCTCGAESRRNLELGAQASGLQRLRGKRGAAQTGALRADFLAPSSSSSSSSSSACFLSLTFPAAREPFRHREPWRSTALVGGGPPSQAQAPLPPNRNNWNTEGGKKKCFPSDVPQTNRVRDRQPRRSPQGPSHTLETTGSGLDTCASLGARPASSPSSAVLSGPFPSPQHPTRGDVLRCPFPPDRPQHRPQASSSPSAHTGEVRTASASVLGQSPAAHRPHVLPGLPTVSFPDPRGLCADQLHPGGWRRGSPVST</sequence>